<dbReference type="Pfam" id="PF02597">
    <property type="entry name" value="ThiS"/>
    <property type="match status" value="1"/>
</dbReference>
<accession>A0A258FML4</accession>
<evidence type="ECO:0000313" key="1">
    <source>
        <dbReference type="EMBL" id="OYX33113.1"/>
    </source>
</evidence>
<dbReference type="Proteomes" id="UP000215595">
    <property type="component" value="Unassembled WGS sequence"/>
</dbReference>
<dbReference type="AlphaFoldDB" id="A0A258FML4"/>
<dbReference type="Gene3D" id="3.10.20.30">
    <property type="match status" value="1"/>
</dbReference>
<evidence type="ECO:0000313" key="2">
    <source>
        <dbReference type="Proteomes" id="UP000215595"/>
    </source>
</evidence>
<proteinExistence type="predicted"/>
<name>A0A258FML4_9CAUL</name>
<dbReference type="InterPro" id="IPR012675">
    <property type="entry name" value="Beta-grasp_dom_sf"/>
</dbReference>
<dbReference type="InterPro" id="IPR016155">
    <property type="entry name" value="Mopterin_synth/thiamin_S_b"/>
</dbReference>
<dbReference type="SUPFAM" id="SSF54285">
    <property type="entry name" value="MoaD/ThiS"/>
    <property type="match status" value="1"/>
</dbReference>
<gene>
    <name evidence="1" type="ORF">B7Z01_09470</name>
</gene>
<organism evidence="1 2">
    <name type="scientific">Brevundimonas subvibrioides</name>
    <dbReference type="NCBI Taxonomy" id="74313"/>
    <lineage>
        <taxon>Bacteria</taxon>
        <taxon>Pseudomonadati</taxon>
        <taxon>Pseudomonadota</taxon>
        <taxon>Alphaproteobacteria</taxon>
        <taxon>Caulobacterales</taxon>
        <taxon>Caulobacteraceae</taxon>
        <taxon>Brevundimonas</taxon>
    </lineage>
</organism>
<dbReference type="CDD" id="cd00754">
    <property type="entry name" value="Ubl_MoaD"/>
    <property type="match status" value="1"/>
</dbReference>
<comment type="caution">
    <text evidence="1">The sequence shown here is derived from an EMBL/GenBank/DDBJ whole genome shotgun (WGS) entry which is preliminary data.</text>
</comment>
<dbReference type="InterPro" id="IPR003749">
    <property type="entry name" value="ThiS/MoaD-like"/>
</dbReference>
<reference evidence="1 2" key="1">
    <citation type="submission" date="2017-03" db="EMBL/GenBank/DDBJ databases">
        <title>Lifting the veil on microbial sulfur biogeochemistry in mining wastewaters.</title>
        <authorList>
            <person name="Kantor R.S."/>
            <person name="Colenbrander Nelson T."/>
            <person name="Marshall S."/>
            <person name="Bennett D."/>
            <person name="Apte S."/>
            <person name="Camacho D."/>
            <person name="Thomas B.C."/>
            <person name="Warren L.A."/>
            <person name="Banfield J.F."/>
        </authorList>
    </citation>
    <scope>NUCLEOTIDE SEQUENCE [LARGE SCALE GENOMIC DNA]</scope>
    <source>
        <strain evidence="1">32-69-9</strain>
    </source>
</reference>
<protein>
    <submittedName>
        <fullName evidence="1">Molybdopterin synthase sulfur carrier subunit</fullName>
    </submittedName>
</protein>
<dbReference type="EMBL" id="NCEB01000018">
    <property type="protein sequence ID" value="OYX33113.1"/>
    <property type="molecule type" value="Genomic_DNA"/>
</dbReference>
<sequence>MARVLLFGAFADVAGWREQEVEGGSTEALVAVLSEHEGLAERLARPGRMTVVNRVVVRGDVTVTPDDEVAFAPPVSGG</sequence>